<dbReference type="Proteomes" id="UP001302602">
    <property type="component" value="Unassembled WGS sequence"/>
</dbReference>
<organism evidence="2 3">
    <name type="scientific">Parathielavia appendiculata</name>
    <dbReference type="NCBI Taxonomy" id="2587402"/>
    <lineage>
        <taxon>Eukaryota</taxon>
        <taxon>Fungi</taxon>
        <taxon>Dikarya</taxon>
        <taxon>Ascomycota</taxon>
        <taxon>Pezizomycotina</taxon>
        <taxon>Sordariomycetes</taxon>
        <taxon>Sordariomycetidae</taxon>
        <taxon>Sordariales</taxon>
        <taxon>Chaetomiaceae</taxon>
        <taxon>Parathielavia</taxon>
    </lineage>
</organism>
<dbReference type="AlphaFoldDB" id="A0AAN6Z506"/>
<accession>A0AAN6Z506</accession>
<gene>
    <name evidence="2" type="ORF">N657DRAFT_391358</name>
</gene>
<dbReference type="RefSeq" id="XP_062648205.1">
    <property type="nucleotide sequence ID" value="XM_062787154.1"/>
</dbReference>
<keyword evidence="3" id="KW-1185">Reference proteome</keyword>
<sequence>MEDDRGKDGHVYRKHWHMYHYTGTSKLPPSCLHLLLSVGLASCISISLARRGQWQHHHKLLRMWLNHHSLDPVTPGRRALVENPFGRSVVEYMQFQPNG</sequence>
<keyword evidence="1" id="KW-0812">Transmembrane</keyword>
<proteinExistence type="predicted"/>
<protein>
    <submittedName>
        <fullName evidence="2">Uncharacterized protein</fullName>
    </submittedName>
</protein>
<feature type="transmembrane region" description="Helical" evidence="1">
    <location>
        <begin position="27"/>
        <end position="49"/>
    </location>
</feature>
<reference evidence="2" key="2">
    <citation type="submission" date="2023-05" db="EMBL/GenBank/DDBJ databases">
        <authorList>
            <consortium name="Lawrence Berkeley National Laboratory"/>
            <person name="Steindorff A."/>
            <person name="Hensen N."/>
            <person name="Bonometti L."/>
            <person name="Westerberg I."/>
            <person name="Brannstrom I.O."/>
            <person name="Guillou S."/>
            <person name="Cros-Aarteil S."/>
            <person name="Calhoun S."/>
            <person name="Haridas S."/>
            <person name="Kuo A."/>
            <person name="Mondo S."/>
            <person name="Pangilinan J."/>
            <person name="Riley R."/>
            <person name="Labutti K."/>
            <person name="Andreopoulos B."/>
            <person name="Lipzen A."/>
            <person name="Chen C."/>
            <person name="Yanf M."/>
            <person name="Daum C."/>
            <person name="Ng V."/>
            <person name="Clum A."/>
            <person name="Ohm R."/>
            <person name="Martin F."/>
            <person name="Silar P."/>
            <person name="Natvig D."/>
            <person name="Lalanne C."/>
            <person name="Gautier V."/>
            <person name="Ament-Velasquez S.L."/>
            <person name="Kruys A."/>
            <person name="Hutchinson M.I."/>
            <person name="Powell A.J."/>
            <person name="Barry K."/>
            <person name="Miller A.N."/>
            <person name="Grigoriev I.V."/>
            <person name="Debuchy R."/>
            <person name="Gladieux P."/>
            <person name="Thoren M.H."/>
            <person name="Johannesson H."/>
        </authorList>
    </citation>
    <scope>NUCLEOTIDE SEQUENCE</scope>
    <source>
        <strain evidence="2">CBS 731.68</strain>
    </source>
</reference>
<reference evidence="2" key="1">
    <citation type="journal article" date="2023" name="Mol. Phylogenet. Evol.">
        <title>Genome-scale phylogeny and comparative genomics of the fungal order Sordariales.</title>
        <authorList>
            <person name="Hensen N."/>
            <person name="Bonometti L."/>
            <person name="Westerberg I."/>
            <person name="Brannstrom I.O."/>
            <person name="Guillou S."/>
            <person name="Cros-Aarteil S."/>
            <person name="Calhoun S."/>
            <person name="Haridas S."/>
            <person name="Kuo A."/>
            <person name="Mondo S."/>
            <person name="Pangilinan J."/>
            <person name="Riley R."/>
            <person name="LaButti K."/>
            <person name="Andreopoulos B."/>
            <person name="Lipzen A."/>
            <person name="Chen C."/>
            <person name="Yan M."/>
            <person name="Daum C."/>
            <person name="Ng V."/>
            <person name="Clum A."/>
            <person name="Steindorff A."/>
            <person name="Ohm R.A."/>
            <person name="Martin F."/>
            <person name="Silar P."/>
            <person name="Natvig D.O."/>
            <person name="Lalanne C."/>
            <person name="Gautier V."/>
            <person name="Ament-Velasquez S.L."/>
            <person name="Kruys A."/>
            <person name="Hutchinson M.I."/>
            <person name="Powell A.J."/>
            <person name="Barry K."/>
            <person name="Miller A.N."/>
            <person name="Grigoriev I.V."/>
            <person name="Debuchy R."/>
            <person name="Gladieux P."/>
            <person name="Hiltunen Thoren M."/>
            <person name="Johannesson H."/>
        </authorList>
    </citation>
    <scope>NUCLEOTIDE SEQUENCE</scope>
    <source>
        <strain evidence="2">CBS 731.68</strain>
    </source>
</reference>
<keyword evidence="1" id="KW-0472">Membrane</keyword>
<dbReference type="EMBL" id="MU853227">
    <property type="protein sequence ID" value="KAK4124434.1"/>
    <property type="molecule type" value="Genomic_DNA"/>
</dbReference>
<evidence type="ECO:0000313" key="3">
    <source>
        <dbReference type="Proteomes" id="UP001302602"/>
    </source>
</evidence>
<keyword evidence="1" id="KW-1133">Transmembrane helix</keyword>
<evidence type="ECO:0000256" key="1">
    <source>
        <dbReference type="SAM" id="Phobius"/>
    </source>
</evidence>
<name>A0AAN6Z506_9PEZI</name>
<evidence type="ECO:0000313" key="2">
    <source>
        <dbReference type="EMBL" id="KAK4124434.1"/>
    </source>
</evidence>
<comment type="caution">
    <text evidence="2">The sequence shown here is derived from an EMBL/GenBank/DDBJ whole genome shotgun (WGS) entry which is preliminary data.</text>
</comment>
<dbReference type="GeneID" id="87823924"/>